<proteinExistence type="predicted"/>
<dbReference type="GO" id="GO:0016779">
    <property type="term" value="F:nucleotidyltransferase activity"/>
    <property type="evidence" value="ECO:0007669"/>
    <property type="project" value="UniProtKB-KW"/>
</dbReference>
<gene>
    <name evidence="4" type="ORF">A3G46_00080</name>
</gene>
<sequence length="136" mass="15840">MRRGITFGAFDILHAGHCLMLEEAKKHCDYLIVGLQRDPSITLMGYRGKKKNKPIQAIEEREIQLRANRNVDEIVLYDTEEDLYNLLLKIKPDIRIIGTDWKGKKFTGWDLPIEVYYNSRGHSYSSTELRGRIKNS</sequence>
<organism evidence="4 5">
    <name type="scientific">Candidatus Zambryskibacteria bacterium RIFCSPLOWO2_12_FULL_39_16</name>
    <dbReference type="NCBI Taxonomy" id="1802775"/>
    <lineage>
        <taxon>Bacteria</taxon>
        <taxon>Candidatus Zambryskiibacteriota</taxon>
    </lineage>
</organism>
<dbReference type="Proteomes" id="UP000177276">
    <property type="component" value="Unassembled WGS sequence"/>
</dbReference>
<keyword evidence="2" id="KW-0548">Nucleotidyltransferase</keyword>
<accession>A0A1G2US25</accession>
<dbReference type="PANTHER" id="PTHR43793">
    <property type="entry name" value="FAD SYNTHASE"/>
    <property type="match status" value="1"/>
</dbReference>
<dbReference type="Pfam" id="PF01467">
    <property type="entry name" value="CTP_transf_like"/>
    <property type="match status" value="1"/>
</dbReference>
<dbReference type="InterPro" id="IPR014729">
    <property type="entry name" value="Rossmann-like_a/b/a_fold"/>
</dbReference>
<dbReference type="SUPFAM" id="SSF52374">
    <property type="entry name" value="Nucleotidylyl transferase"/>
    <property type="match status" value="1"/>
</dbReference>
<dbReference type="InterPro" id="IPR050385">
    <property type="entry name" value="Archaeal_FAD_synthase"/>
</dbReference>
<evidence type="ECO:0000313" key="5">
    <source>
        <dbReference type="Proteomes" id="UP000177276"/>
    </source>
</evidence>
<name>A0A1G2US25_9BACT</name>
<reference evidence="4 5" key="1">
    <citation type="journal article" date="2016" name="Nat. Commun.">
        <title>Thousands of microbial genomes shed light on interconnected biogeochemical processes in an aquifer system.</title>
        <authorList>
            <person name="Anantharaman K."/>
            <person name="Brown C.T."/>
            <person name="Hug L.A."/>
            <person name="Sharon I."/>
            <person name="Castelle C.J."/>
            <person name="Probst A.J."/>
            <person name="Thomas B.C."/>
            <person name="Singh A."/>
            <person name="Wilkins M.J."/>
            <person name="Karaoz U."/>
            <person name="Brodie E.L."/>
            <person name="Williams K.H."/>
            <person name="Hubbard S.S."/>
            <person name="Banfield J.F."/>
        </authorList>
    </citation>
    <scope>NUCLEOTIDE SEQUENCE [LARGE SCALE GENOMIC DNA]</scope>
</reference>
<comment type="caution">
    <text evidence="4">The sequence shown here is derived from an EMBL/GenBank/DDBJ whole genome shotgun (WGS) entry which is preliminary data.</text>
</comment>
<dbReference type="Gene3D" id="3.40.50.620">
    <property type="entry name" value="HUPs"/>
    <property type="match status" value="1"/>
</dbReference>
<protein>
    <recommendedName>
        <fullName evidence="3">Cytidyltransferase-like domain-containing protein</fullName>
    </recommendedName>
</protein>
<evidence type="ECO:0000259" key="3">
    <source>
        <dbReference type="Pfam" id="PF01467"/>
    </source>
</evidence>
<evidence type="ECO:0000256" key="2">
    <source>
        <dbReference type="ARBA" id="ARBA00022695"/>
    </source>
</evidence>
<evidence type="ECO:0000313" key="4">
    <source>
        <dbReference type="EMBL" id="OHB12197.1"/>
    </source>
</evidence>
<dbReference type="PANTHER" id="PTHR43793:SF1">
    <property type="entry name" value="FAD SYNTHASE"/>
    <property type="match status" value="1"/>
</dbReference>
<keyword evidence="1" id="KW-0808">Transferase</keyword>
<feature type="domain" description="Cytidyltransferase-like" evidence="3">
    <location>
        <begin position="5"/>
        <end position="101"/>
    </location>
</feature>
<dbReference type="NCBIfam" id="TIGR00125">
    <property type="entry name" value="cyt_tran_rel"/>
    <property type="match status" value="1"/>
</dbReference>
<dbReference type="AlphaFoldDB" id="A0A1G2US25"/>
<evidence type="ECO:0000256" key="1">
    <source>
        <dbReference type="ARBA" id="ARBA00022679"/>
    </source>
</evidence>
<dbReference type="EMBL" id="MHWS01000014">
    <property type="protein sequence ID" value="OHB12197.1"/>
    <property type="molecule type" value="Genomic_DNA"/>
</dbReference>
<dbReference type="InterPro" id="IPR004821">
    <property type="entry name" value="Cyt_trans-like"/>
</dbReference>